<keyword evidence="16" id="KW-1185">Reference proteome</keyword>
<keyword evidence="7 13" id="KW-0863">Zinc-finger</keyword>
<evidence type="ECO:0000256" key="1">
    <source>
        <dbReference type="ARBA" id="ARBA00001936"/>
    </source>
</evidence>
<proteinExistence type="predicted"/>
<dbReference type="GO" id="GO:0003697">
    <property type="term" value="F:single-stranded DNA binding"/>
    <property type="evidence" value="ECO:0007669"/>
    <property type="project" value="TreeGrafter"/>
</dbReference>
<sequence>MSRQSPLVVSDGSASFAEAAPAGIGPNERAAKRQKGGRTWTCGVCTLINESAADSCDVCEARRAPLIDLCESDSNAATPPPREAAPAAGERRASSVSVLSFNVWFHHPETFATRMAEVGRLADVGCTGARSLRSATTPPALLALQELTPSLLAQLQPHLARAGYRPPFVQPWREGGFNGMEHYCVALATRPPLGPLEQPRYCPFSESIMGRGLVMARVQWPGVGHLLVGTAHLESWVGNEPRVNAAVIRARQKGLKQACSLLEAEVAATGCIGALLVGDMNWQEKDNGDARALLSPQWKDAWEAMGAPKEFSATCGFSWRLDRCFYYASPQAQGMASLQPTDMALIGRPGEGLLKGCTFIKGSNAQAKPKPLPPSDHKGLLVSFTC</sequence>
<dbReference type="PANTHER" id="PTHR15822">
    <property type="entry name" value="TRAF AND TNF RECEPTOR-ASSOCIATED PROTEIN"/>
    <property type="match status" value="1"/>
</dbReference>
<dbReference type="SMART" id="SM00547">
    <property type="entry name" value="ZnF_RBZ"/>
    <property type="match status" value="1"/>
</dbReference>
<dbReference type="PANTHER" id="PTHR15822:SF4">
    <property type="entry name" value="TYROSYL-DNA PHOSPHODIESTERASE 2"/>
    <property type="match status" value="1"/>
</dbReference>
<dbReference type="PROSITE" id="PS50199">
    <property type="entry name" value="ZF_RANBP2_2"/>
    <property type="match status" value="1"/>
</dbReference>
<dbReference type="EMBL" id="JBGBPQ010000001">
    <property type="protein sequence ID" value="KAL1529951.1"/>
    <property type="molecule type" value="Genomic_DNA"/>
</dbReference>
<reference evidence="15 16" key="1">
    <citation type="journal article" date="2024" name="Science">
        <title>Giant polyketide synthase enzymes in the biosynthesis of giant marine polyether toxins.</title>
        <authorList>
            <person name="Fallon T.R."/>
            <person name="Shende V.V."/>
            <person name="Wierzbicki I.H."/>
            <person name="Pendleton A.L."/>
            <person name="Watervoot N.F."/>
            <person name="Auber R.P."/>
            <person name="Gonzalez D.J."/>
            <person name="Wisecaver J.H."/>
            <person name="Moore B.S."/>
        </authorList>
    </citation>
    <scope>NUCLEOTIDE SEQUENCE [LARGE SCALE GENOMIC DNA]</scope>
    <source>
        <strain evidence="15 16">12B1</strain>
    </source>
</reference>
<keyword evidence="9" id="KW-0862">Zinc</keyword>
<keyword evidence="12" id="KW-0539">Nucleus</keyword>
<evidence type="ECO:0000256" key="8">
    <source>
        <dbReference type="ARBA" id="ARBA00022801"/>
    </source>
</evidence>
<dbReference type="PROSITE" id="PS01358">
    <property type="entry name" value="ZF_RANBP2_1"/>
    <property type="match status" value="1"/>
</dbReference>
<dbReference type="GO" id="GO:0006302">
    <property type="term" value="P:double-strand break repair"/>
    <property type="evidence" value="ECO:0007669"/>
    <property type="project" value="TreeGrafter"/>
</dbReference>
<evidence type="ECO:0000256" key="9">
    <source>
        <dbReference type="ARBA" id="ARBA00022833"/>
    </source>
</evidence>
<keyword evidence="5" id="KW-0479">Metal-binding</keyword>
<comment type="subcellular location">
    <subcellularLocation>
        <location evidence="3">Nucleus</location>
        <location evidence="3">PML body</location>
    </subcellularLocation>
</comment>
<evidence type="ECO:0000256" key="5">
    <source>
        <dbReference type="ARBA" id="ARBA00022723"/>
    </source>
</evidence>
<dbReference type="Proteomes" id="UP001515480">
    <property type="component" value="Unassembled WGS sequence"/>
</dbReference>
<keyword evidence="10" id="KW-0460">Magnesium</keyword>
<dbReference type="Pfam" id="PF03372">
    <property type="entry name" value="Exo_endo_phos"/>
    <property type="match status" value="1"/>
</dbReference>
<dbReference type="AlphaFoldDB" id="A0AB34KB06"/>
<dbReference type="Gene3D" id="3.60.10.10">
    <property type="entry name" value="Endonuclease/exonuclease/phosphatase"/>
    <property type="match status" value="1"/>
</dbReference>
<dbReference type="GO" id="GO:0008270">
    <property type="term" value="F:zinc ion binding"/>
    <property type="evidence" value="ECO:0007669"/>
    <property type="project" value="UniProtKB-KW"/>
</dbReference>
<evidence type="ECO:0000313" key="15">
    <source>
        <dbReference type="EMBL" id="KAL1529951.1"/>
    </source>
</evidence>
<keyword evidence="11" id="KW-0234">DNA repair</keyword>
<evidence type="ECO:0000256" key="11">
    <source>
        <dbReference type="ARBA" id="ARBA00023204"/>
    </source>
</evidence>
<protein>
    <recommendedName>
        <fullName evidence="14">RanBP2-type domain-containing protein</fullName>
    </recommendedName>
</protein>
<evidence type="ECO:0000256" key="7">
    <source>
        <dbReference type="ARBA" id="ARBA00022771"/>
    </source>
</evidence>
<comment type="caution">
    <text evidence="15">The sequence shown here is derived from an EMBL/GenBank/DDBJ whole genome shotgun (WGS) entry which is preliminary data.</text>
</comment>
<evidence type="ECO:0000259" key="14">
    <source>
        <dbReference type="PROSITE" id="PS50199"/>
    </source>
</evidence>
<dbReference type="InterPro" id="IPR036443">
    <property type="entry name" value="Znf_RanBP2_sf"/>
</dbReference>
<dbReference type="InterPro" id="IPR051547">
    <property type="entry name" value="TDP2-like"/>
</dbReference>
<dbReference type="InterPro" id="IPR001876">
    <property type="entry name" value="Znf_RanBP2"/>
</dbReference>
<evidence type="ECO:0000313" key="16">
    <source>
        <dbReference type="Proteomes" id="UP001515480"/>
    </source>
</evidence>
<dbReference type="GO" id="GO:0005737">
    <property type="term" value="C:cytoplasm"/>
    <property type="evidence" value="ECO:0007669"/>
    <property type="project" value="TreeGrafter"/>
</dbReference>
<comment type="cofactor">
    <cofactor evidence="1">
        <name>Mn(2+)</name>
        <dbReference type="ChEBI" id="CHEBI:29035"/>
    </cofactor>
</comment>
<dbReference type="InterPro" id="IPR005135">
    <property type="entry name" value="Endo/exonuclease/phosphatase"/>
</dbReference>
<evidence type="ECO:0000256" key="4">
    <source>
        <dbReference type="ARBA" id="ARBA00022722"/>
    </source>
</evidence>
<organism evidence="15 16">
    <name type="scientific">Prymnesium parvum</name>
    <name type="common">Toxic golden alga</name>
    <dbReference type="NCBI Taxonomy" id="97485"/>
    <lineage>
        <taxon>Eukaryota</taxon>
        <taxon>Haptista</taxon>
        <taxon>Haptophyta</taxon>
        <taxon>Prymnesiophyceae</taxon>
        <taxon>Prymnesiales</taxon>
        <taxon>Prymnesiaceae</taxon>
        <taxon>Prymnesium</taxon>
    </lineage>
</organism>
<evidence type="ECO:0000256" key="2">
    <source>
        <dbReference type="ARBA" id="ARBA00001946"/>
    </source>
</evidence>
<keyword evidence="6" id="KW-0227">DNA damage</keyword>
<dbReference type="GO" id="GO:0004518">
    <property type="term" value="F:nuclease activity"/>
    <property type="evidence" value="ECO:0007669"/>
    <property type="project" value="UniProtKB-KW"/>
</dbReference>
<evidence type="ECO:0000256" key="3">
    <source>
        <dbReference type="ARBA" id="ARBA00004322"/>
    </source>
</evidence>
<keyword evidence="8" id="KW-0378">Hydrolase</keyword>
<name>A0AB34KB06_PRYPA</name>
<gene>
    <name evidence="15" type="ORF">AB1Y20_000879</name>
</gene>
<dbReference type="SUPFAM" id="SSF56219">
    <property type="entry name" value="DNase I-like"/>
    <property type="match status" value="1"/>
</dbReference>
<comment type="cofactor">
    <cofactor evidence="2">
        <name>Mg(2+)</name>
        <dbReference type="ChEBI" id="CHEBI:18420"/>
    </cofactor>
</comment>
<dbReference type="Gene3D" id="4.10.1060.10">
    <property type="entry name" value="Zinc finger, RanBP2-type"/>
    <property type="match status" value="1"/>
</dbReference>
<dbReference type="SUPFAM" id="SSF90209">
    <property type="entry name" value="Ran binding protein zinc finger-like"/>
    <property type="match status" value="1"/>
</dbReference>
<dbReference type="GO" id="GO:0070260">
    <property type="term" value="F:5'-tyrosyl-DNA phosphodiesterase activity"/>
    <property type="evidence" value="ECO:0007669"/>
    <property type="project" value="TreeGrafter"/>
</dbReference>
<dbReference type="InterPro" id="IPR036691">
    <property type="entry name" value="Endo/exonu/phosph_ase_sf"/>
</dbReference>
<evidence type="ECO:0000256" key="12">
    <source>
        <dbReference type="ARBA" id="ARBA00023242"/>
    </source>
</evidence>
<accession>A0AB34KB06</accession>
<keyword evidence="4" id="KW-0540">Nuclease</keyword>
<feature type="domain" description="RanBP2-type" evidence="14">
    <location>
        <begin position="35"/>
        <end position="65"/>
    </location>
</feature>
<evidence type="ECO:0000256" key="10">
    <source>
        <dbReference type="ARBA" id="ARBA00022842"/>
    </source>
</evidence>
<evidence type="ECO:0000256" key="6">
    <source>
        <dbReference type="ARBA" id="ARBA00022763"/>
    </source>
</evidence>
<evidence type="ECO:0000256" key="13">
    <source>
        <dbReference type="PROSITE-ProRule" id="PRU00322"/>
    </source>
</evidence>